<accession>A0ABM7QQY4</accession>
<dbReference type="InterPro" id="IPR041796">
    <property type="entry name" value="Mre11_N"/>
</dbReference>
<dbReference type="PANTHER" id="PTHR30337:SF7">
    <property type="entry name" value="PHOSPHOESTERASE"/>
    <property type="match status" value="1"/>
</dbReference>
<feature type="domain" description="Calcineurin-like phosphoesterase" evidence="2">
    <location>
        <begin position="1"/>
        <end position="196"/>
    </location>
</feature>
<evidence type="ECO:0000259" key="2">
    <source>
        <dbReference type="Pfam" id="PF00149"/>
    </source>
</evidence>
<organism evidence="3 4">
    <name type="scientific">Allochromatium tepidum</name>
    <dbReference type="NCBI Taxonomy" id="553982"/>
    <lineage>
        <taxon>Bacteria</taxon>
        <taxon>Pseudomonadati</taxon>
        <taxon>Pseudomonadota</taxon>
        <taxon>Gammaproteobacteria</taxon>
        <taxon>Chromatiales</taxon>
        <taxon>Chromatiaceae</taxon>
        <taxon>Allochromatium</taxon>
    </lineage>
</organism>
<dbReference type="SUPFAM" id="SSF56300">
    <property type="entry name" value="Metallo-dependent phosphatases"/>
    <property type="match status" value="1"/>
</dbReference>
<gene>
    <name evidence="3" type="ORF">Atep_27830</name>
</gene>
<proteinExistence type="predicted"/>
<dbReference type="Gene3D" id="3.60.21.10">
    <property type="match status" value="1"/>
</dbReference>
<protein>
    <submittedName>
        <fullName evidence="3">Metallophosphoesterase</fullName>
    </submittedName>
</protein>
<dbReference type="InterPro" id="IPR014576">
    <property type="entry name" value="Pesterase_YhaO"/>
</dbReference>
<dbReference type="CDD" id="cd00840">
    <property type="entry name" value="MPP_Mre11_N"/>
    <property type="match status" value="1"/>
</dbReference>
<evidence type="ECO:0000313" key="3">
    <source>
        <dbReference type="EMBL" id="BCU08106.1"/>
    </source>
</evidence>
<dbReference type="EMBL" id="AP024563">
    <property type="protein sequence ID" value="BCU08106.1"/>
    <property type="molecule type" value="Genomic_DNA"/>
</dbReference>
<reference evidence="3 4" key="1">
    <citation type="submission" date="2021-04" db="EMBL/GenBank/DDBJ databases">
        <title>Complete genome sequencing of Allochromatium tepidum strain NZ.</title>
        <authorList>
            <person name="Tsukatani Y."/>
            <person name="Mori H."/>
        </authorList>
    </citation>
    <scope>NUCLEOTIDE SEQUENCE [LARGE SCALE GENOMIC DNA]</scope>
    <source>
        <strain evidence="3 4">NZ</strain>
    </source>
</reference>
<keyword evidence="4" id="KW-1185">Reference proteome</keyword>
<evidence type="ECO:0000256" key="1">
    <source>
        <dbReference type="ARBA" id="ARBA00022801"/>
    </source>
</evidence>
<evidence type="ECO:0000313" key="4">
    <source>
        <dbReference type="Proteomes" id="UP000680679"/>
    </source>
</evidence>
<dbReference type="InterPro" id="IPR004843">
    <property type="entry name" value="Calcineurin-like_PHP"/>
</dbReference>
<keyword evidence="1" id="KW-0378">Hydrolase</keyword>
<dbReference type="Proteomes" id="UP000680679">
    <property type="component" value="Chromosome"/>
</dbReference>
<dbReference type="PIRSF" id="PIRSF033091">
    <property type="entry name" value="Pesterase_YhaO"/>
    <property type="match status" value="1"/>
</dbReference>
<name>A0ABM7QQY4_9GAMM</name>
<dbReference type="InterPro" id="IPR029052">
    <property type="entry name" value="Metallo-depent_PP-like"/>
</dbReference>
<sequence length="419" mass="46454">MKFIHAADIHLDSPLRGLERYEGAPVEALRGATRRALESLVDLALDEAVTAVLLAGDLYDGDWKDYNTGLFFARQMERLRAADIPVFAVTGNHDAVSQITRRLRLPANVHLFATRAPETQVREDLGFAVHGQGFASRAVSEDLTRAYPAPCSGLFNIGLLHTSLDGRPDHDTYAPCSRDGLRTLGYDYWALGHVHRHEIVDESPWIVFPGNLQGRHARETGPKGCCLVEVEDERVQRVELRALDVARWFDCRVDLSAVASLEEVYARAEQRLSAALESADGRLAAVRLRFAGVCAVHSRLQAVQDHVINDCRALANALGGEAMWLEKVLIETRREPSAAERLIRDEAFGSLLSVIRDLELDDERLERLSAEFSDLAAKLPPEIRRGDEPCDPGSPAFLRHSLAEAQELLLARLLDPGEP</sequence>
<dbReference type="Pfam" id="PF00149">
    <property type="entry name" value="Metallophos"/>
    <property type="match status" value="1"/>
</dbReference>
<dbReference type="InterPro" id="IPR050535">
    <property type="entry name" value="DNA_Repair-Maintenance_Comp"/>
</dbReference>
<dbReference type="RefSeq" id="WP_213379131.1">
    <property type="nucleotide sequence ID" value="NZ_AP024563.1"/>
</dbReference>
<dbReference type="PANTHER" id="PTHR30337">
    <property type="entry name" value="COMPONENT OF ATP-DEPENDENT DSDNA EXONUCLEASE"/>
    <property type="match status" value="1"/>
</dbReference>